<reference evidence="2" key="1">
    <citation type="journal article" date="2022" name="bioRxiv">
        <title>Sequencing and chromosome-scale assembly of the giantPleurodeles waltlgenome.</title>
        <authorList>
            <person name="Brown T."/>
            <person name="Elewa A."/>
            <person name="Iarovenko S."/>
            <person name="Subramanian E."/>
            <person name="Araus A.J."/>
            <person name="Petzold A."/>
            <person name="Susuki M."/>
            <person name="Suzuki K.-i.T."/>
            <person name="Hayashi T."/>
            <person name="Toyoda A."/>
            <person name="Oliveira C."/>
            <person name="Osipova E."/>
            <person name="Leigh N.D."/>
            <person name="Simon A."/>
            <person name="Yun M.H."/>
        </authorList>
    </citation>
    <scope>NUCLEOTIDE SEQUENCE</scope>
    <source>
        <strain evidence="2">20211129_DDA</strain>
        <tissue evidence="2">Liver</tissue>
    </source>
</reference>
<proteinExistence type="predicted"/>
<evidence type="ECO:0000256" key="1">
    <source>
        <dbReference type="SAM" id="MobiDB-lite"/>
    </source>
</evidence>
<organism evidence="2 3">
    <name type="scientific">Pleurodeles waltl</name>
    <name type="common">Iberian ribbed newt</name>
    <dbReference type="NCBI Taxonomy" id="8319"/>
    <lineage>
        <taxon>Eukaryota</taxon>
        <taxon>Metazoa</taxon>
        <taxon>Chordata</taxon>
        <taxon>Craniata</taxon>
        <taxon>Vertebrata</taxon>
        <taxon>Euteleostomi</taxon>
        <taxon>Amphibia</taxon>
        <taxon>Batrachia</taxon>
        <taxon>Caudata</taxon>
        <taxon>Salamandroidea</taxon>
        <taxon>Salamandridae</taxon>
        <taxon>Pleurodelinae</taxon>
        <taxon>Pleurodeles</taxon>
    </lineage>
</organism>
<dbReference type="EMBL" id="JANPWB010000005">
    <property type="protein sequence ID" value="KAJ1185579.1"/>
    <property type="molecule type" value="Genomic_DNA"/>
</dbReference>
<keyword evidence="3" id="KW-1185">Reference proteome</keyword>
<name>A0AAV7UB05_PLEWA</name>
<evidence type="ECO:0000313" key="2">
    <source>
        <dbReference type="EMBL" id="KAJ1185579.1"/>
    </source>
</evidence>
<dbReference type="Proteomes" id="UP001066276">
    <property type="component" value="Chromosome 3_1"/>
</dbReference>
<protein>
    <submittedName>
        <fullName evidence="2">Uncharacterized protein</fullName>
    </submittedName>
</protein>
<feature type="compositionally biased region" description="Gly residues" evidence="1">
    <location>
        <begin position="39"/>
        <end position="55"/>
    </location>
</feature>
<dbReference type="AlphaFoldDB" id="A0AAV7UB05"/>
<feature type="compositionally biased region" description="Low complexity" evidence="1">
    <location>
        <begin position="21"/>
        <end position="38"/>
    </location>
</feature>
<feature type="compositionally biased region" description="Basic and acidic residues" evidence="1">
    <location>
        <begin position="114"/>
        <end position="123"/>
    </location>
</feature>
<feature type="compositionally biased region" description="Basic and acidic residues" evidence="1">
    <location>
        <begin position="135"/>
        <end position="150"/>
    </location>
</feature>
<sequence length="176" mass="18845">MAKGAGRPPYQLRGKRYTQCPGFGRFGRFGQNGQRPRGAQGGGPILERGVGGPDGDGCSLKQTGSLRTTAENMRGEPGSGGRSRRARDPAERGEPVETASRHRRNRKLGSPFSKEMHKERQKAMEAVASLSRSDLGSHPRKDEELEHSGSDLDSEGSQASNESGPEVTPGTSDCII</sequence>
<gene>
    <name evidence="2" type="ORF">NDU88_002371</name>
</gene>
<feature type="region of interest" description="Disordered" evidence="1">
    <location>
        <begin position="1"/>
        <end position="176"/>
    </location>
</feature>
<feature type="compositionally biased region" description="Polar residues" evidence="1">
    <location>
        <begin position="60"/>
        <end position="71"/>
    </location>
</feature>
<feature type="compositionally biased region" description="Basic and acidic residues" evidence="1">
    <location>
        <begin position="86"/>
        <end position="95"/>
    </location>
</feature>
<comment type="caution">
    <text evidence="2">The sequence shown here is derived from an EMBL/GenBank/DDBJ whole genome shotgun (WGS) entry which is preliminary data.</text>
</comment>
<accession>A0AAV7UB05</accession>
<evidence type="ECO:0000313" key="3">
    <source>
        <dbReference type="Proteomes" id="UP001066276"/>
    </source>
</evidence>